<organism evidence="1 2">
    <name type="scientific">Paraburkholderia ultramafica</name>
    <dbReference type="NCBI Taxonomy" id="1544867"/>
    <lineage>
        <taxon>Bacteria</taxon>
        <taxon>Pseudomonadati</taxon>
        <taxon>Pseudomonadota</taxon>
        <taxon>Betaproteobacteria</taxon>
        <taxon>Burkholderiales</taxon>
        <taxon>Burkholderiaceae</taxon>
        <taxon>Paraburkholderia</taxon>
    </lineage>
</organism>
<proteinExistence type="predicted"/>
<dbReference type="Proteomes" id="UP000494365">
    <property type="component" value="Unassembled WGS sequence"/>
</dbReference>
<sequence length="89" mass="10289">MYSPENKMSTRMVHPTDDSITRADKWVREADRESKLVDALYKARYLISMHNGMTVRCDGEEWALDFGPELKIIDAALKMAGIDTRRLKQ</sequence>
<keyword evidence="2" id="KW-1185">Reference proteome</keyword>
<dbReference type="EMBL" id="CADIKK010000019">
    <property type="protein sequence ID" value="CAB3795536.1"/>
    <property type="molecule type" value="Genomic_DNA"/>
</dbReference>
<dbReference type="AlphaFoldDB" id="A0A6S7BEC2"/>
<protein>
    <submittedName>
        <fullName evidence="1">Uncharacterized protein</fullName>
    </submittedName>
</protein>
<dbReference type="RefSeq" id="WP_246279127.1">
    <property type="nucleotide sequence ID" value="NZ_CADIKK010000019.1"/>
</dbReference>
<accession>A0A6S7BEC2</accession>
<gene>
    <name evidence="1" type="ORF">LMG28614_04195</name>
</gene>
<reference evidence="1 2" key="1">
    <citation type="submission" date="2020-04" db="EMBL/GenBank/DDBJ databases">
        <authorList>
            <person name="De Canck E."/>
        </authorList>
    </citation>
    <scope>NUCLEOTIDE SEQUENCE [LARGE SCALE GENOMIC DNA]</scope>
    <source>
        <strain evidence="1 2">LMG 28614</strain>
    </source>
</reference>
<evidence type="ECO:0000313" key="2">
    <source>
        <dbReference type="Proteomes" id="UP000494365"/>
    </source>
</evidence>
<evidence type="ECO:0000313" key="1">
    <source>
        <dbReference type="EMBL" id="CAB3795536.1"/>
    </source>
</evidence>
<name>A0A6S7BEC2_9BURK</name>